<keyword evidence="1" id="KW-0472">Membrane</keyword>
<gene>
    <name evidence="2" type="ORF">ACZ11_10465</name>
</gene>
<dbReference type="PATRIC" id="fig|582475.4.peg.1683"/>
<feature type="transmembrane region" description="Helical" evidence="1">
    <location>
        <begin position="63"/>
        <end position="83"/>
    </location>
</feature>
<keyword evidence="1" id="KW-0812">Transmembrane</keyword>
<accession>A0A0K9FDJ0</accession>
<dbReference type="GeneID" id="96598670"/>
<dbReference type="EMBL" id="LFXJ01000005">
    <property type="protein sequence ID" value="KMY32535.1"/>
    <property type="molecule type" value="Genomic_DNA"/>
</dbReference>
<proteinExistence type="predicted"/>
<reference evidence="3" key="1">
    <citation type="submission" date="2015-07" db="EMBL/GenBank/DDBJ databases">
        <authorList>
            <consortium name="Consortium for Microbial Forensics and Genomics (microFORGE)"/>
            <person name="Knight B.M."/>
            <person name="Roberts D.P."/>
            <person name="Lin D."/>
            <person name="Hari K."/>
            <person name="Fletcher J."/>
            <person name="Melcher U."/>
            <person name="Blagden T."/>
            <person name="Winegar R.A."/>
        </authorList>
    </citation>
    <scope>NUCLEOTIDE SEQUENCE [LARGE SCALE GENOMIC DNA]</scope>
    <source>
        <strain evidence="3">DSM 23493</strain>
    </source>
</reference>
<sequence>MLYFFNKYSKYVVLLIFIFEIIYFGIPDYVQPVFVYEYLLFFGSAYLFAVIQDFFNPSKKTDILLRVVIIISTLVILITSIYYKSTFSLIFSVIMFMAISFSLYLAIKQNKTNRQQD</sequence>
<comment type="caution">
    <text evidence="2">The sequence shown here is derived from an EMBL/GenBank/DDBJ whole genome shotgun (WGS) entry which is preliminary data.</text>
</comment>
<feature type="transmembrane region" description="Helical" evidence="1">
    <location>
        <begin position="12"/>
        <end position="27"/>
    </location>
</feature>
<feature type="transmembrane region" description="Helical" evidence="1">
    <location>
        <begin position="33"/>
        <end position="51"/>
    </location>
</feature>
<feature type="transmembrane region" description="Helical" evidence="1">
    <location>
        <begin position="89"/>
        <end position="107"/>
    </location>
</feature>
<dbReference type="Proteomes" id="UP000037326">
    <property type="component" value="Unassembled WGS sequence"/>
</dbReference>
<organism evidence="2 3">
    <name type="scientific">Lysinibacillus xylanilyticus</name>
    <dbReference type="NCBI Taxonomy" id="582475"/>
    <lineage>
        <taxon>Bacteria</taxon>
        <taxon>Bacillati</taxon>
        <taxon>Bacillota</taxon>
        <taxon>Bacilli</taxon>
        <taxon>Bacillales</taxon>
        <taxon>Bacillaceae</taxon>
        <taxon>Lysinibacillus</taxon>
    </lineage>
</organism>
<dbReference type="RefSeq" id="WP_049665872.1">
    <property type="nucleotide sequence ID" value="NZ_LFXJ01000005.1"/>
</dbReference>
<evidence type="ECO:0000313" key="2">
    <source>
        <dbReference type="EMBL" id="KMY32535.1"/>
    </source>
</evidence>
<dbReference type="OrthoDB" id="2737824at2"/>
<dbReference type="AlphaFoldDB" id="A0A0K9FDJ0"/>
<evidence type="ECO:0000256" key="1">
    <source>
        <dbReference type="SAM" id="Phobius"/>
    </source>
</evidence>
<keyword evidence="1" id="KW-1133">Transmembrane helix</keyword>
<evidence type="ECO:0000313" key="3">
    <source>
        <dbReference type="Proteomes" id="UP000037326"/>
    </source>
</evidence>
<name>A0A0K9FDJ0_9BACI</name>
<protein>
    <submittedName>
        <fullName evidence="2">Uncharacterized protein</fullName>
    </submittedName>
</protein>